<evidence type="ECO:0000313" key="2">
    <source>
        <dbReference type="EMBL" id="SFU99367.1"/>
    </source>
</evidence>
<sequence>MTQPALAKKANVSQGTIGNIESGLRKRPRDLLAIAEALNVSPKWLETGDVPKALPTKSVANVEPGPEIRGRVPLISWVQAGAWCHAADPHPPGQVDRWMDCPVSHSPSSFALRVRGDSMTAPHGHGKSYPEGSYIFVDPERRTPVNGDRVVACLSGTDEVTFKVYKNEDGRQWLQPLNPAHEPIRDNFHIIGIVLGKWEDG</sequence>
<dbReference type="InterPro" id="IPR001387">
    <property type="entry name" value="Cro/C1-type_HTH"/>
</dbReference>
<keyword evidence="3" id="KW-1185">Reference proteome</keyword>
<dbReference type="GO" id="GO:0003677">
    <property type="term" value="F:DNA binding"/>
    <property type="evidence" value="ECO:0007669"/>
    <property type="project" value="InterPro"/>
</dbReference>
<reference evidence="2 3" key="1">
    <citation type="submission" date="2016-10" db="EMBL/GenBank/DDBJ databases">
        <authorList>
            <person name="de Groot N.N."/>
        </authorList>
    </citation>
    <scope>NUCLEOTIDE SEQUENCE [LARGE SCALE GENOMIC DNA]</scope>
    <source>
        <strain evidence="2 3">R-24608</strain>
    </source>
</reference>
<dbReference type="Gene3D" id="2.10.109.10">
    <property type="entry name" value="Umud Fragment, subunit A"/>
    <property type="match status" value="1"/>
</dbReference>
<dbReference type="InterPro" id="IPR015927">
    <property type="entry name" value="Peptidase_S24_S26A/B/C"/>
</dbReference>
<dbReference type="Gene3D" id="1.10.260.40">
    <property type="entry name" value="lambda repressor-like DNA-binding domains"/>
    <property type="match status" value="1"/>
</dbReference>
<dbReference type="Proteomes" id="UP000183656">
    <property type="component" value="Unassembled WGS sequence"/>
</dbReference>
<proteinExistence type="predicted"/>
<dbReference type="InterPro" id="IPR036286">
    <property type="entry name" value="LexA/Signal_pep-like_sf"/>
</dbReference>
<dbReference type="Pfam" id="PF00717">
    <property type="entry name" value="Peptidase_S24"/>
    <property type="match status" value="1"/>
</dbReference>
<dbReference type="SUPFAM" id="SSF47413">
    <property type="entry name" value="lambda repressor-like DNA-binding domains"/>
    <property type="match status" value="1"/>
</dbReference>
<evidence type="ECO:0000259" key="1">
    <source>
        <dbReference type="PROSITE" id="PS50943"/>
    </source>
</evidence>
<name>A0A1I7KPJ9_9BURK</name>
<dbReference type="PANTHER" id="PTHR33516:SF2">
    <property type="entry name" value="LEXA REPRESSOR-RELATED"/>
    <property type="match status" value="1"/>
</dbReference>
<dbReference type="InterPro" id="IPR010982">
    <property type="entry name" value="Lambda_DNA-bd_dom_sf"/>
</dbReference>
<dbReference type="InterPro" id="IPR039418">
    <property type="entry name" value="LexA-like"/>
</dbReference>
<feature type="domain" description="HTH cro/C1-type" evidence="1">
    <location>
        <begin position="1"/>
        <end position="45"/>
    </location>
</feature>
<dbReference type="SMART" id="SM00530">
    <property type="entry name" value="HTH_XRE"/>
    <property type="match status" value="1"/>
</dbReference>
<dbReference type="EMBL" id="FPBX01000063">
    <property type="protein sequence ID" value="SFU99367.1"/>
    <property type="molecule type" value="Genomic_DNA"/>
</dbReference>
<organism evidence="2 3">
    <name type="scientific">Paenacidovorax caeni</name>
    <dbReference type="NCBI Taxonomy" id="343013"/>
    <lineage>
        <taxon>Bacteria</taxon>
        <taxon>Pseudomonadati</taxon>
        <taxon>Pseudomonadota</taxon>
        <taxon>Betaproteobacteria</taxon>
        <taxon>Burkholderiales</taxon>
        <taxon>Comamonadaceae</taxon>
        <taxon>Paenacidovorax</taxon>
    </lineage>
</organism>
<gene>
    <name evidence="2" type="ORF">SAMN04489707_10639</name>
</gene>
<evidence type="ECO:0000313" key="3">
    <source>
        <dbReference type="Proteomes" id="UP000183656"/>
    </source>
</evidence>
<dbReference type="SUPFAM" id="SSF51306">
    <property type="entry name" value="LexA/Signal peptidase"/>
    <property type="match status" value="1"/>
</dbReference>
<dbReference type="CDD" id="cd06529">
    <property type="entry name" value="S24_LexA-like"/>
    <property type="match status" value="1"/>
</dbReference>
<protein>
    <submittedName>
        <fullName evidence="2">SOS-response transcriptional repressor LexA (RecA-mediated autopeptidase)</fullName>
    </submittedName>
</protein>
<dbReference type="PANTHER" id="PTHR33516">
    <property type="entry name" value="LEXA REPRESSOR"/>
    <property type="match status" value="1"/>
</dbReference>
<dbReference type="PROSITE" id="PS50943">
    <property type="entry name" value="HTH_CROC1"/>
    <property type="match status" value="1"/>
</dbReference>
<dbReference type="STRING" id="343013.SAMN04489707_10639"/>
<dbReference type="AlphaFoldDB" id="A0A1I7KPJ9"/>
<dbReference type="CDD" id="cd00093">
    <property type="entry name" value="HTH_XRE"/>
    <property type="match status" value="1"/>
</dbReference>
<dbReference type="Pfam" id="PF01381">
    <property type="entry name" value="HTH_3"/>
    <property type="match status" value="1"/>
</dbReference>
<accession>A0A1I7KPJ9</accession>
<dbReference type="InterPro" id="IPR050077">
    <property type="entry name" value="LexA_repressor"/>
</dbReference>